<dbReference type="RefSeq" id="WP_044486683.1">
    <property type="nucleotide sequence ID" value="NZ_KK328284.1"/>
</dbReference>
<proteinExistence type="inferred from homology"/>
<protein>
    <recommendedName>
        <fullName evidence="3">Glycine cleavage system H protein</fullName>
    </recommendedName>
</protein>
<dbReference type="GO" id="GO:0005829">
    <property type="term" value="C:cytosol"/>
    <property type="evidence" value="ECO:0007669"/>
    <property type="project" value="TreeGrafter"/>
</dbReference>
<dbReference type="EMBL" id="JLXW01000010">
    <property type="protein sequence ID" value="KBZ61294.1"/>
    <property type="molecule type" value="Genomic_DNA"/>
</dbReference>
<evidence type="ECO:0000259" key="5">
    <source>
        <dbReference type="PROSITE" id="PS50968"/>
    </source>
</evidence>
<organism evidence="6 7">
    <name type="scientific">Mycobacterium [tuberculosis] TKK-01-0051</name>
    <dbReference type="NCBI Taxonomy" id="1324261"/>
    <lineage>
        <taxon>Bacteria</taxon>
        <taxon>Bacillati</taxon>
        <taxon>Actinomycetota</taxon>
        <taxon>Actinomycetes</taxon>
        <taxon>Mycobacteriales</taxon>
        <taxon>Mycobacteriaceae</taxon>
        <taxon>Mycobacterium</taxon>
        <taxon>Mycobacterium avium complex (MAC)</taxon>
    </lineage>
</organism>
<name>A0A051TWI0_9MYCO</name>
<comment type="similarity">
    <text evidence="1 3">Belongs to the GcvH family.</text>
</comment>
<dbReference type="Pfam" id="PF01597">
    <property type="entry name" value="GCV_H"/>
    <property type="match status" value="1"/>
</dbReference>
<evidence type="ECO:0000256" key="1">
    <source>
        <dbReference type="ARBA" id="ARBA00009249"/>
    </source>
</evidence>
<dbReference type="NCBIfam" id="NF002270">
    <property type="entry name" value="PRK01202.1"/>
    <property type="match status" value="1"/>
</dbReference>
<keyword evidence="2 3" id="KW-0450">Lipoyl</keyword>
<dbReference type="PANTHER" id="PTHR11715">
    <property type="entry name" value="GLYCINE CLEAVAGE SYSTEM H PROTEIN"/>
    <property type="match status" value="1"/>
</dbReference>
<comment type="subunit">
    <text evidence="3">The glycine cleavage system is composed of four proteins: P, T, L and H.</text>
</comment>
<dbReference type="PROSITE" id="PS50968">
    <property type="entry name" value="BIOTINYL_LIPOYL"/>
    <property type="match status" value="1"/>
</dbReference>
<comment type="caution">
    <text evidence="6">The sequence shown here is derived from an EMBL/GenBank/DDBJ whole genome shotgun (WGS) entry which is preliminary data.</text>
</comment>
<dbReference type="InterPro" id="IPR011053">
    <property type="entry name" value="Single_hybrid_motif"/>
</dbReference>
<evidence type="ECO:0000313" key="6">
    <source>
        <dbReference type="EMBL" id="KBZ61294.1"/>
    </source>
</evidence>
<dbReference type="SUPFAM" id="SSF51230">
    <property type="entry name" value="Single hybrid motif"/>
    <property type="match status" value="1"/>
</dbReference>
<dbReference type="GO" id="GO:0005960">
    <property type="term" value="C:glycine cleavage complex"/>
    <property type="evidence" value="ECO:0007669"/>
    <property type="project" value="InterPro"/>
</dbReference>
<comment type="cofactor">
    <cofactor evidence="3">
        <name>(R)-lipoate</name>
        <dbReference type="ChEBI" id="CHEBI:83088"/>
    </cofactor>
    <text evidence="3">Binds 1 lipoyl cofactor covalently.</text>
</comment>
<evidence type="ECO:0000256" key="3">
    <source>
        <dbReference type="HAMAP-Rule" id="MF_00272"/>
    </source>
</evidence>
<reference evidence="6 7" key="1">
    <citation type="submission" date="2014-04" db="EMBL/GenBank/DDBJ databases">
        <title>The Genome Sequence of Mycobacterium tuberculosis TKK-01-0051.</title>
        <authorList>
            <consortium name="The Broad Institute Genomics Platform"/>
            <consortium name="The Broad Institute Genome Sequencing Center for Infectious Disease"/>
            <person name="Earl A.M."/>
            <person name="Cohen K."/>
            <person name="Pym A."/>
            <person name="Bishai W."/>
            <person name="Maharaj K."/>
            <person name="Desjardins C."/>
            <person name="Abeel T."/>
            <person name="Young S."/>
            <person name="Zeng Q."/>
            <person name="Gargeya S."/>
            <person name="Abouelleil A."/>
            <person name="Alvarado L."/>
            <person name="Chapman S.B."/>
            <person name="Gainer-Dewar J."/>
            <person name="Goldberg J."/>
            <person name="Griggs A."/>
            <person name="Gujja S."/>
            <person name="Hansen M."/>
            <person name="Howarth C."/>
            <person name="Imamovic A."/>
            <person name="Larimer J."/>
            <person name="Murphy C."/>
            <person name="Naylor J."/>
            <person name="Pearson M."/>
            <person name="Poon T.W."/>
            <person name="Priest M."/>
            <person name="Roberts A."/>
            <person name="Saif S."/>
            <person name="Shea T."/>
            <person name="Sykes S."/>
            <person name="Wortman J."/>
            <person name="Nusbaum C."/>
            <person name="Birren B."/>
        </authorList>
    </citation>
    <scope>NUCLEOTIDE SEQUENCE [LARGE SCALE GENOMIC DNA]</scope>
    <source>
        <strain evidence="6 7">TKK-01-0051</strain>
    </source>
</reference>
<accession>A0A051TWI0</accession>
<dbReference type="GO" id="GO:0009249">
    <property type="term" value="P:protein lipoylation"/>
    <property type="evidence" value="ECO:0007669"/>
    <property type="project" value="TreeGrafter"/>
</dbReference>
<gene>
    <name evidence="3" type="primary">gcvH</name>
    <name evidence="6" type="ORF">K875_04245</name>
</gene>
<dbReference type="InterPro" id="IPR002930">
    <property type="entry name" value="GCV_H"/>
</dbReference>
<evidence type="ECO:0000256" key="4">
    <source>
        <dbReference type="PIRSR" id="PIRSR617453-50"/>
    </source>
</evidence>
<sequence>MSDIPPDLYYTAEHEWVRRSAEDRVRIGITDFAQSALGDIVFVQLPDVAAELTAGESFGEVESTKSVSDLYAPISGKVVTVNNELDASPQLVNSDPYGAGWLLDIQIGRSEIEALDTTTAALLDAETYRATLTQ</sequence>
<evidence type="ECO:0000256" key="2">
    <source>
        <dbReference type="ARBA" id="ARBA00022823"/>
    </source>
</evidence>
<dbReference type="InterPro" id="IPR017453">
    <property type="entry name" value="GCV_H_sub"/>
</dbReference>
<feature type="domain" description="Lipoyl-binding" evidence="5">
    <location>
        <begin position="24"/>
        <end position="106"/>
    </location>
</feature>
<dbReference type="Gene3D" id="2.40.50.100">
    <property type="match status" value="1"/>
</dbReference>
<dbReference type="GO" id="GO:0019464">
    <property type="term" value="P:glycine decarboxylation via glycine cleavage system"/>
    <property type="evidence" value="ECO:0007669"/>
    <property type="project" value="UniProtKB-UniRule"/>
</dbReference>
<dbReference type="PANTHER" id="PTHR11715:SF3">
    <property type="entry name" value="GLYCINE CLEAVAGE SYSTEM H PROTEIN-RELATED"/>
    <property type="match status" value="1"/>
</dbReference>
<feature type="modified residue" description="N6-lipoyllysine" evidence="3 4">
    <location>
        <position position="65"/>
    </location>
</feature>
<comment type="function">
    <text evidence="3">The glycine cleavage system catalyzes the degradation of glycine. The H protein shuttles the methylamine group of glycine from the P protein to the T protein.</text>
</comment>
<dbReference type="InterPro" id="IPR000089">
    <property type="entry name" value="Biotin_lipoyl"/>
</dbReference>
<dbReference type="InterPro" id="IPR033753">
    <property type="entry name" value="GCV_H/Fam206"/>
</dbReference>
<keyword evidence="7" id="KW-1185">Reference proteome</keyword>
<dbReference type="HAMAP" id="MF_00272">
    <property type="entry name" value="GcvH"/>
    <property type="match status" value="1"/>
</dbReference>
<dbReference type="PATRIC" id="fig|1324261.3.peg.4287"/>
<dbReference type="HOGENOM" id="CLU_097408_2_2_11"/>
<dbReference type="Proteomes" id="UP000025947">
    <property type="component" value="Unassembled WGS sequence"/>
</dbReference>
<dbReference type="CDD" id="cd06848">
    <property type="entry name" value="GCS_H"/>
    <property type="match status" value="1"/>
</dbReference>
<dbReference type="NCBIfam" id="TIGR00527">
    <property type="entry name" value="gcvH"/>
    <property type="match status" value="1"/>
</dbReference>
<dbReference type="AlphaFoldDB" id="A0A051TWI0"/>
<evidence type="ECO:0000313" key="7">
    <source>
        <dbReference type="Proteomes" id="UP000025947"/>
    </source>
</evidence>